<feature type="transmembrane region" description="Helical" evidence="1">
    <location>
        <begin position="230"/>
        <end position="251"/>
    </location>
</feature>
<dbReference type="EMBL" id="WIGO01000298">
    <property type="protein sequence ID" value="KAF6818679.1"/>
    <property type="molecule type" value="Genomic_DNA"/>
</dbReference>
<feature type="transmembrane region" description="Helical" evidence="1">
    <location>
        <begin position="421"/>
        <end position="440"/>
    </location>
</feature>
<feature type="transmembrane region" description="Helical" evidence="1">
    <location>
        <begin position="378"/>
        <end position="401"/>
    </location>
</feature>
<feature type="transmembrane region" description="Helical" evidence="1">
    <location>
        <begin position="271"/>
        <end position="290"/>
    </location>
</feature>
<protein>
    <submittedName>
        <fullName evidence="2">Uncharacterized protein</fullName>
    </submittedName>
</protein>
<keyword evidence="1" id="KW-1133">Transmembrane helix</keyword>
<proteinExistence type="predicted"/>
<dbReference type="Proteomes" id="UP000654918">
    <property type="component" value="Unassembled WGS sequence"/>
</dbReference>
<feature type="transmembrane region" description="Helical" evidence="1">
    <location>
        <begin position="70"/>
        <end position="94"/>
    </location>
</feature>
<keyword evidence="1" id="KW-0472">Membrane</keyword>
<keyword evidence="1" id="KW-0812">Transmembrane</keyword>
<evidence type="ECO:0000256" key="1">
    <source>
        <dbReference type="SAM" id="Phobius"/>
    </source>
</evidence>
<gene>
    <name evidence="2" type="ORF">CPLU01_13256</name>
</gene>
<reference evidence="2" key="1">
    <citation type="journal article" date="2020" name="Phytopathology">
        <title>Genome Sequence Resources of Colletotrichum truncatum, C. plurivorum, C. musicola, and C. sojae: Four Species Pathogenic to Soybean (Glycine max).</title>
        <authorList>
            <person name="Rogerio F."/>
            <person name="Boufleur T.R."/>
            <person name="Ciampi-Guillardi M."/>
            <person name="Sukno S.A."/>
            <person name="Thon M.R."/>
            <person name="Massola Junior N.S."/>
            <person name="Baroncelli R."/>
        </authorList>
    </citation>
    <scope>NUCLEOTIDE SEQUENCE</scope>
    <source>
        <strain evidence="2">LFN00145</strain>
    </source>
</reference>
<organism evidence="2 3">
    <name type="scientific">Colletotrichum plurivorum</name>
    <dbReference type="NCBI Taxonomy" id="2175906"/>
    <lineage>
        <taxon>Eukaryota</taxon>
        <taxon>Fungi</taxon>
        <taxon>Dikarya</taxon>
        <taxon>Ascomycota</taxon>
        <taxon>Pezizomycotina</taxon>
        <taxon>Sordariomycetes</taxon>
        <taxon>Hypocreomycetidae</taxon>
        <taxon>Glomerellales</taxon>
        <taxon>Glomerellaceae</taxon>
        <taxon>Colletotrichum</taxon>
        <taxon>Colletotrichum orchidearum species complex</taxon>
    </lineage>
</organism>
<name>A0A8H6JST2_9PEZI</name>
<sequence>MAYSNHRTNRHHREYRHHEENTIELQDLYVNRNHRARHGQDYYEAVPKGSENDEDCRIPWFPETFDIGKYLYRAAIFFLVIAIGAGVGHIVFVVKFVTTDTTGFEPEDSSFPFFKNSGFADCAARPADAANCSVIMEIISHGGPDKAYLDKGYTPIATQGRSKQGTHYDWCQAASCFNGYAVLPTTPQDSVVGLTTFELWGNINTAAIMTIWALINQYRAYKKHPQHCSGIGFSDWAQLLLSLAMVVWWWVEYVQFAIDPVLNASNSIDEWITTWQLAVNIHYHPFSCALKRRHGLKRALKIALTLLALAQWCATIQVLTAGWTHILDQGSFTQSYDCVQDLISNTTSVPGCSAQELCSDSMLLSNPYFSWDFMERQVMLGALGCFVLLTATALSPLLCILSGKKEKVLERDIRPILGPAFTGFFAAVVSGMALAVLIQLNNHMARAGPLVVKEACRTVHVGLSPWRYYLDVGSDYAKAIRIIKIWFNV</sequence>
<evidence type="ECO:0000313" key="2">
    <source>
        <dbReference type="EMBL" id="KAF6818679.1"/>
    </source>
</evidence>
<comment type="caution">
    <text evidence="2">The sequence shown here is derived from an EMBL/GenBank/DDBJ whole genome shotgun (WGS) entry which is preliminary data.</text>
</comment>
<accession>A0A8H6JST2</accession>
<dbReference type="AlphaFoldDB" id="A0A8H6JST2"/>
<evidence type="ECO:0000313" key="3">
    <source>
        <dbReference type="Proteomes" id="UP000654918"/>
    </source>
</evidence>
<feature type="transmembrane region" description="Helical" evidence="1">
    <location>
        <begin position="199"/>
        <end position="218"/>
    </location>
</feature>
<feature type="transmembrane region" description="Helical" evidence="1">
    <location>
        <begin position="302"/>
        <end position="326"/>
    </location>
</feature>
<keyword evidence="3" id="KW-1185">Reference proteome</keyword>